<evidence type="ECO:0000256" key="3">
    <source>
        <dbReference type="ARBA" id="ARBA00009714"/>
    </source>
</evidence>
<evidence type="ECO:0000256" key="10">
    <source>
        <dbReference type="ARBA" id="ARBA00024479"/>
    </source>
</evidence>
<dbReference type="OrthoDB" id="18982at2759"/>
<keyword evidence="7" id="KW-0072">Autophagy</keyword>
<evidence type="ECO:0000256" key="11">
    <source>
        <dbReference type="ARBA" id="ARBA00024615"/>
    </source>
</evidence>
<feature type="region of interest" description="Disordered" evidence="12">
    <location>
        <begin position="588"/>
        <end position="658"/>
    </location>
</feature>
<keyword evidence="8" id="KW-0445">Lipid transport</keyword>
<evidence type="ECO:0000313" key="14">
    <source>
        <dbReference type="Proteomes" id="UP000678393"/>
    </source>
</evidence>
<dbReference type="InterPro" id="IPR026849">
    <property type="entry name" value="ATG2"/>
</dbReference>
<dbReference type="AlphaFoldDB" id="A0A8S3ZD25"/>
<dbReference type="PANTHER" id="PTHR13190:SF1">
    <property type="entry name" value="AUTOPHAGY-RELATED 2, ISOFORM A"/>
    <property type="match status" value="1"/>
</dbReference>
<evidence type="ECO:0000256" key="6">
    <source>
        <dbReference type="ARBA" id="ARBA00022824"/>
    </source>
</evidence>
<protein>
    <recommendedName>
        <fullName evidence="4">Autophagy-related protein 2</fullName>
    </recommendedName>
</protein>
<dbReference type="Proteomes" id="UP000678393">
    <property type="component" value="Unassembled WGS sequence"/>
</dbReference>
<dbReference type="GO" id="GO:0061908">
    <property type="term" value="C:phagophore"/>
    <property type="evidence" value="ECO:0007669"/>
    <property type="project" value="TreeGrafter"/>
</dbReference>
<dbReference type="GO" id="GO:0043495">
    <property type="term" value="F:protein-membrane adaptor activity"/>
    <property type="evidence" value="ECO:0007669"/>
    <property type="project" value="TreeGrafter"/>
</dbReference>
<evidence type="ECO:0000313" key="13">
    <source>
        <dbReference type="EMBL" id="CAG5127059.1"/>
    </source>
</evidence>
<keyword evidence="9" id="KW-0472">Membrane</keyword>
<comment type="catalytic activity">
    <reaction evidence="11">
        <text>a 1,2-diacyl-sn-glycero-3-phosphoethanolamine(in) = a 1,2-diacyl-sn-glycero-3-phosphoethanolamine(out)</text>
        <dbReference type="Rhea" id="RHEA:38895"/>
        <dbReference type="ChEBI" id="CHEBI:64612"/>
    </reaction>
</comment>
<comment type="subcellular location">
    <subcellularLocation>
        <location evidence="1">Endoplasmic reticulum membrane</location>
        <topology evidence="1">Peripheral membrane protein</topology>
    </subcellularLocation>
    <subcellularLocation>
        <location evidence="2">Preautophagosomal structure membrane</location>
        <topology evidence="2">Peripheral membrane protein</topology>
    </subcellularLocation>
</comment>
<feature type="compositionally biased region" description="Acidic residues" evidence="12">
    <location>
        <begin position="607"/>
        <end position="618"/>
    </location>
</feature>
<dbReference type="GO" id="GO:0005789">
    <property type="term" value="C:endoplasmic reticulum membrane"/>
    <property type="evidence" value="ECO:0007669"/>
    <property type="project" value="UniProtKB-SubCell"/>
</dbReference>
<evidence type="ECO:0000256" key="9">
    <source>
        <dbReference type="ARBA" id="ARBA00023136"/>
    </source>
</evidence>
<dbReference type="GO" id="GO:0034045">
    <property type="term" value="C:phagophore assembly site membrane"/>
    <property type="evidence" value="ECO:0007669"/>
    <property type="project" value="UniProtKB-SubCell"/>
</dbReference>
<evidence type="ECO:0000256" key="12">
    <source>
        <dbReference type="SAM" id="MobiDB-lite"/>
    </source>
</evidence>
<feature type="compositionally biased region" description="Polar residues" evidence="12">
    <location>
        <begin position="589"/>
        <end position="599"/>
    </location>
</feature>
<gene>
    <name evidence="13" type="ORF">CUNI_LOCUS12617</name>
</gene>
<accession>A0A8S3ZD25</accession>
<evidence type="ECO:0000256" key="8">
    <source>
        <dbReference type="ARBA" id="ARBA00023055"/>
    </source>
</evidence>
<dbReference type="Pfam" id="PF13329">
    <property type="entry name" value="ATG2_CAD"/>
    <property type="match status" value="1"/>
</dbReference>
<dbReference type="GO" id="GO:0006869">
    <property type="term" value="P:lipid transport"/>
    <property type="evidence" value="ECO:0007669"/>
    <property type="project" value="UniProtKB-KW"/>
</dbReference>
<dbReference type="GO" id="GO:0000422">
    <property type="term" value="P:autophagy of mitochondrion"/>
    <property type="evidence" value="ECO:0007669"/>
    <property type="project" value="TreeGrafter"/>
</dbReference>
<keyword evidence="6" id="KW-0256">Endoplasmic reticulum</keyword>
<feature type="compositionally biased region" description="Polar residues" evidence="12">
    <location>
        <begin position="629"/>
        <end position="648"/>
    </location>
</feature>
<dbReference type="GO" id="GO:0000045">
    <property type="term" value="P:autophagosome assembly"/>
    <property type="evidence" value="ECO:0007669"/>
    <property type="project" value="TreeGrafter"/>
</dbReference>
<comment type="catalytic activity">
    <reaction evidence="10">
        <text>a 1,2-diacyl-sn-glycero-3-phospho-L-serine(in) = a 1,2-diacyl-sn-glycero-3-phospho-L-serine(out)</text>
        <dbReference type="Rhea" id="RHEA:38663"/>
        <dbReference type="ChEBI" id="CHEBI:57262"/>
    </reaction>
</comment>
<evidence type="ECO:0000256" key="5">
    <source>
        <dbReference type="ARBA" id="ARBA00022448"/>
    </source>
</evidence>
<dbReference type="GO" id="GO:0034727">
    <property type="term" value="P:piecemeal microautophagy of the nucleus"/>
    <property type="evidence" value="ECO:0007669"/>
    <property type="project" value="TreeGrafter"/>
</dbReference>
<dbReference type="GO" id="GO:0061723">
    <property type="term" value="P:glycophagy"/>
    <property type="evidence" value="ECO:0007669"/>
    <property type="project" value="TreeGrafter"/>
</dbReference>
<comment type="similarity">
    <text evidence="3">Belongs to the ATG2 family.</text>
</comment>
<sequence length="761" mass="83428">METIRNYIKTIGKSFFNNLFERSIRVYIQKHLGEFLLGKLTTDQVDLGLDGGSLASLHLNAETINERLEGVNVPFTLVDGYIDTLHLQIPWSEISTESIVVIVDGLYLTIRLNETEVDEGLDVRSVFESMTASMVEEVMKSDVAAADIHKISEAGKGASPFESVELMSEFISSITSRIQVKMKDIVIKTEKSPGVCVELLIHRLDYYDKDSSTSKEKKPNLPVTPPGFSTKILEITKVTLNLEEVWSRENSPKQLDPIEQSTMAFDIAMSSPPSSRNFMQSSIYPGMSLADSEEVEQSESGGQIPIISLDKTQTVTIQIKNDDQLPGPAMNVSWNMESFHLFISPKLLSMATKLLAADNTKRSKKVPEQIPMTNEDFEFCRRGMEEGMKLRDSGGLDEIDVPPLSMDKHMEMMHGGSADFILSEEDMFFSAYPAAYKSSHSVFDISDSASVSTFDGGSGFSATTASAFSHARKSRYSGERSMSRGWDAHTVETQKIDVTIPFFTITVLLEDPEPCTVIAGSACTLAAKSANSLSGSSVAKATSSLSCSPSSSFPPKSFSKNCQYSGPSSLPASFTGITSQFQHMAGHADNSSFGASQAPASFRTPIGEDDEDEEDDEYHDSGDYFDNSLGGQWSHGTKSNQSYTTQSARPLGSPASLDMSGNKLQEVAVRYFEAMAKLENIHAPLQQQRDKVAALLPLDHLGLIGKPVHVEISQEKKAAETIHKVKVTLGKLEVVECLFDRFTGTSNFSKTALPKLPQYSE</sequence>
<proteinExistence type="inferred from homology"/>
<evidence type="ECO:0000256" key="4">
    <source>
        <dbReference type="ARBA" id="ARBA00018070"/>
    </source>
</evidence>
<name>A0A8S3ZD25_9EUPU</name>
<dbReference type="GO" id="GO:0061709">
    <property type="term" value="P:reticulophagy"/>
    <property type="evidence" value="ECO:0007669"/>
    <property type="project" value="TreeGrafter"/>
</dbReference>
<evidence type="ECO:0000256" key="2">
    <source>
        <dbReference type="ARBA" id="ARBA00004623"/>
    </source>
</evidence>
<comment type="caution">
    <text evidence="13">The sequence shown here is derived from an EMBL/GenBank/DDBJ whole genome shotgun (WGS) entry which is preliminary data.</text>
</comment>
<keyword evidence="14" id="KW-1185">Reference proteome</keyword>
<dbReference type="GO" id="GO:0032266">
    <property type="term" value="F:phosphatidylinositol-3-phosphate binding"/>
    <property type="evidence" value="ECO:0007669"/>
    <property type="project" value="TreeGrafter"/>
</dbReference>
<keyword evidence="5" id="KW-0813">Transport</keyword>
<evidence type="ECO:0000256" key="1">
    <source>
        <dbReference type="ARBA" id="ARBA00004406"/>
    </source>
</evidence>
<reference evidence="13" key="1">
    <citation type="submission" date="2021-04" db="EMBL/GenBank/DDBJ databases">
        <authorList>
            <consortium name="Molecular Ecology Group"/>
        </authorList>
    </citation>
    <scope>NUCLEOTIDE SEQUENCE</scope>
</reference>
<dbReference type="EMBL" id="CAJHNH020002557">
    <property type="protein sequence ID" value="CAG5127059.1"/>
    <property type="molecule type" value="Genomic_DNA"/>
</dbReference>
<organism evidence="13 14">
    <name type="scientific">Candidula unifasciata</name>
    <dbReference type="NCBI Taxonomy" id="100452"/>
    <lineage>
        <taxon>Eukaryota</taxon>
        <taxon>Metazoa</taxon>
        <taxon>Spiralia</taxon>
        <taxon>Lophotrochozoa</taxon>
        <taxon>Mollusca</taxon>
        <taxon>Gastropoda</taxon>
        <taxon>Heterobranchia</taxon>
        <taxon>Euthyneura</taxon>
        <taxon>Panpulmonata</taxon>
        <taxon>Eupulmonata</taxon>
        <taxon>Stylommatophora</taxon>
        <taxon>Helicina</taxon>
        <taxon>Helicoidea</taxon>
        <taxon>Geomitridae</taxon>
        <taxon>Candidula</taxon>
    </lineage>
</organism>
<feature type="non-terminal residue" evidence="13">
    <location>
        <position position="761"/>
    </location>
</feature>
<dbReference type="PANTHER" id="PTHR13190">
    <property type="entry name" value="AUTOPHAGY-RELATED 2, ISOFORM A"/>
    <property type="match status" value="1"/>
</dbReference>
<evidence type="ECO:0000256" key="7">
    <source>
        <dbReference type="ARBA" id="ARBA00023006"/>
    </source>
</evidence>